<gene>
    <name evidence="1" type="ORF">OMM_10159</name>
</gene>
<dbReference type="Proteomes" id="UP000189670">
    <property type="component" value="Unassembled WGS sequence"/>
</dbReference>
<dbReference type="EMBL" id="ATBP01000829">
    <property type="protein sequence ID" value="ETR68798.1"/>
    <property type="molecule type" value="Genomic_DNA"/>
</dbReference>
<protein>
    <submittedName>
        <fullName evidence="1">Uncharacterized protein</fullName>
    </submittedName>
</protein>
<evidence type="ECO:0000313" key="2">
    <source>
        <dbReference type="Proteomes" id="UP000189670"/>
    </source>
</evidence>
<organism evidence="1 2">
    <name type="scientific">Candidatus Magnetoglobus multicellularis str. Araruama</name>
    <dbReference type="NCBI Taxonomy" id="890399"/>
    <lineage>
        <taxon>Bacteria</taxon>
        <taxon>Pseudomonadati</taxon>
        <taxon>Thermodesulfobacteriota</taxon>
        <taxon>Desulfobacteria</taxon>
        <taxon>Desulfobacterales</taxon>
        <taxon>Desulfobacteraceae</taxon>
        <taxon>Candidatus Magnetoglobus</taxon>
    </lineage>
</organism>
<reference evidence="2" key="1">
    <citation type="submission" date="2012-11" db="EMBL/GenBank/DDBJ databases">
        <authorList>
            <person name="Lucero-Rivera Y.E."/>
            <person name="Tovar-Ramirez D."/>
        </authorList>
    </citation>
    <scope>NUCLEOTIDE SEQUENCE [LARGE SCALE GENOMIC DNA]</scope>
    <source>
        <strain evidence="2">Araruama</strain>
    </source>
</reference>
<dbReference type="AlphaFoldDB" id="A0A1V1P1V7"/>
<accession>A0A1V1P1V7</accession>
<evidence type="ECO:0000313" key="1">
    <source>
        <dbReference type="EMBL" id="ETR68798.1"/>
    </source>
</evidence>
<name>A0A1V1P1V7_9BACT</name>
<proteinExistence type="predicted"/>
<comment type="caution">
    <text evidence="1">The sequence shown here is derived from an EMBL/GenBank/DDBJ whole genome shotgun (WGS) entry which is preliminary data.</text>
</comment>
<sequence>MNNLSLTMFVKHCTSIGIIGEKKVFTGTGMMPVMFKSCSQSIDYVSRTKGAISFVPASYSISNGVREITLD</sequence>